<dbReference type="Gene3D" id="3.40.50.300">
    <property type="entry name" value="P-loop containing nucleotide triphosphate hydrolases"/>
    <property type="match status" value="1"/>
</dbReference>
<dbReference type="Proteomes" id="UP000000442">
    <property type="component" value="Chromosome"/>
</dbReference>
<dbReference type="EC" id="3.6.5.3" evidence="2"/>
<sequence length="467" mass="52402">MKENQIPEFAILGHPNEGKSSVVSTLAENDRVRIGPYPGETVVCQTFPVTIDKTEVIRFTDTPGFQNPRQTLGWFQKYTGPQDRLVQAFIAAHGENPDFRDECELLGPVARGAGIIYVVDGSRPVRGDDRAEMEILRLTGRPRMSIINCKGGDTTYLESWKNEFRRTFNSIREFNAHRVTYRERIELLECLKSVDQDWQESLSRVIQAFKQDWDHRINLTALIMVVMVQEILSTTITGTLNPSVSPEDLRVALEKKFLDKVRQIEQKAHDDIRKLFKHNIFNLALSRNSILNNDLFSEKTWQFLGLTPREVIVAAGVAGMGAGAIVDTAAAGLTFGIFSALGGVAGAASAMLGGSRMAGLKFKGIRLGRDQITIRPMNSDQLVYVLLDRAFLFYSSVINWAHGRRDYPDVENEEASSPGVNIPPWDKETKKICNAFYSRVATREPGKKNQTKIAMVDAIARRLRQVI</sequence>
<dbReference type="Pfam" id="PF01926">
    <property type="entry name" value="MMR_HSR1"/>
    <property type="match status" value="1"/>
</dbReference>
<dbReference type="EMBL" id="CP001087">
    <property type="protein sequence ID" value="ACN15283.1"/>
    <property type="molecule type" value="Genomic_DNA"/>
</dbReference>
<evidence type="ECO:0000313" key="3">
    <source>
        <dbReference type="Proteomes" id="UP000000442"/>
    </source>
</evidence>
<name>C0QDL9_DESAH</name>
<proteinExistence type="predicted"/>
<dbReference type="eggNOG" id="COG1160">
    <property type="taxonomic scope" value="Bacteria"/>
</dbReference>
<dbReference type="InterPro" id="IPR021871">
    <property type="entry name" value="DUF3482"/>
</dbReference>
<reference evidence="2 3" key="1">
    <citation type="journal article" date="2009" name="Environ. Microbiol.">
        <title>Genome sequence of Desulfobacterium autotrophicum HRM2, a marine sulfate reducer oxidizing organic carbon completely to carbon dioxide.</title>
        <authorList>
            <person name="Strittmatter A.W."/>
            <person name="Liesegang H."/>
            <person name="Rabus R."/>
            <person name="Decker I."/>
            <person name="Amann J."/>
            <person name="Andres S."/>
            <person name="Henne A."/>
            <person name="Fricke W.F."/>
            <person name="Martinez-Arias R."/>
            <person name="Bartels D."/>
            <person name="Goesmann A."/>
            <person name="Krause L."/>
            <person name="Puehler A."/>
            <person name="Klenk H.P."/>
            <person name="Richter M."/>
            <person name="Schuler M."/>
            <person name="Gloeckner F.O."/>
            <person name="Meyerdierks A."/>
            <person name="Gottschalk G."/>
            <person name="Amann R."/>
        </authorList>
    </citation>
    <scope>NUCLEOTIDE SEQUENCE [LARGE SCALE GENOMIC DNA]</scope>
    <source>
        <strain evidence="3">ATCC 43914 / DSM 3382 / HRM2</strain>
    </source>
</reference>
<evidence type="ECO:0000259" key="1">
    <source>
        <dbReference type="Pfam" id="PF01926"/>
    </source>
</evidence>
<dbReference type="SUPFAM" id="SSF52540">
    <property type="entry name" value="P-loop containing nucleoside triphosphate hydrolases"/>
    <property type="match status" value="1"/>
</dbReference>
<protein>
    <submittedName>
        <fullName evidence="2">FusA1</fullName>
        <ecNumber evidence="2">3.6.5.3</ecNumber>
    </submittedName>
</protein>
<dbReference type="Pfam" id="PF11981">
    <property type="entry name" value="DUF3482"/>
    <property type="match status" value="1"/>
</dbReference>
<organism evidence="2 3">
    <name type="scientific">Desulforapulum autotrophicum (strain ATCC 43914 / DSM 3382 / VKM B-1955 / HRM2)</name>
    <name type="common">Desulfobacterium autotrophicum</name>
    <dbReference type="NCBI Taxonomy" id="177437"/>
    <lineage>
        <taxon>Bacteria</taxon>
        <taxon>Pseudomonadati</taxon>
        <taxon>Thermodesulfobacteriota</taxon>
        <taxon>Desulfobacteria</taxon>
        <taxon>Desulfobacterales</taxon>
        <taxon>Desulfobacteraceae</taxon>
        <taxon>Desulforapulum</taxon>
    </lineage>
</organism>
<dbReference type="AlphaFoldDB" id="C0QDL9"/>
<dbReference type="GO" id="GO:0016787">
    <property type="term" value="F:hydrolase activity"/>
    <property type="evidence" value="ECO:0007669"/>
    <property type="project" value="UniProtKB-KW"/>
</dbReference>
<evidence type="ECO:0000313" key="2">
    <source>
        <dbReference type="EMBL" id="ACN15283.1"/>
    </source>
</evidence>
<feature type="domain" description="G" evidence="1">
    <location>
        <begin position="9"/>
        <end position="90"/>
    </location>
</feature>
<dbReference type="InterPro" id="IPR006073">
    <property type="entry name" value="GTP-bd"/>
</dbReference>
<keyword evidence="3" id="KW-1185">Reference proteome</keyword>
<dbReference type="KEGG" id="dat:HRM2_21850"/>
<dbReference type="STRING" id="177437.HRM2_21850"/>
<dbReference type="RefSeq" id="WP_015904052.1">
    <property type="nucleotide sequence ID" value="NC_012108.1"/>
</dbReference>
<dbReference type="HOGENOM" id="CLU_589174_0_0_7"/>
<dbReference type="GO" id="GO:0005525">
    <property type="term" value="F:GTP binding"/>
    <property type="evidence" value="ECO:0007669"/>
    <property type="project" value="InterPro"/>
</dbReference>
<dbReference type="InterPro" id="IPR027417">
    <property type="entry name" value="P-loop_NTPase"/>
</dbReference>
<dbReference type="OrthoDB" id="5406017at2"/>
<accession>C0QDL9</accession>
<gene>
    <name evidence="2" type="primary">fusA1</name>
    <name evidence="2" type="ordered locus">HRM2_21850</name>
</gene>
<keyword evidence="2" id="KW-0378">Hydrolase</keyword>